<evidence type="ECO:0000313" key="6">
    <source>
        <dbReference type="Proteomes" id="UP001149165"/>
    </source>
</evidence>
<protein>
    <recommendedName>
        <fullName evidence="4">NACHT domain-containing protein</fullName>
    </recommendedName>
</protein>
<dbReference type="SUPFAM" id="SSF48403">
    <property type="entry name" value="Ankyrin repeat"/>
    <property type="match status" value="3"/>
</dbReference>
<dbReference type="PROSITE" id="PS50088">
    <property type="entry name" value="ANK_REPEAT"/>
    <property type="match status" value="1"/>
</dbReference>
<dbReference type="Gene3D" id="3.40.50.300">
    <property type="entry name" value="P-loop containing nucleotide triphosphate hydrolases"/>
    <property type="match status" value="1"/>
</dbReference>
<dbReference type="SMART" id="SM00248">
    <property type="entry name" value="ANK"/>
    <property type="match status" value="12"/>
</dbReference>
<dbReference type="OrthoDB" id="7464126at2759"/>
<evidence type="ECO:0000256" key="1">
    <source>
        <dbReference type="ARBA" id="ARBA00022737"/>
    </source>
</evidence>
<evidence type="ECO:0000256" key="3">
    <source>
        <dbReference type="SAM" id="MobiDB-lite"/>
    </source>
</evidence>
<feature type="compositionally biased region" description="Basic and acidic residues" evidence="3">
    <location>
        <begin position="32"/>
        <end position="46"/>
    </location>
</feature>
<dbReference type="InterPro" id="IPR056884">
    <property type="entry name" value="NPHP3-like_N"/>
</dbReference>
<feature type="region of interest" description="Disordered" evidence="3">
    <location>
        <begin position="1"/>
        <end position="62"/>
    </location>
</feature>
<sequence length="1510" mass="168307">MEPQGLRNEPRRRRLTSLYGRSKKHLHKNDRKNHQPDQAKELEQRNKTGSPLAVLNGKEKSTAQAPLATTRYDLWTQAFEKLPLDLQQKLRAKGMDEKCTIPMRSQVDKLKQEAVRLQEASEERDWKFSVRGQDISVRSLTVRIVGWTRKIGDVAIKFAPETSPAYAVWGVATLFLQEIQNFDAEKNALLSIAEKVMQAMFLGQLYSGIYTPLRTGNPDVVVNLCEAIVDLYVCVLALLGKSSDLASNTMTQLCRSMFKENKPSGMLVDLASLKTALEEAAVPCEATAKALQDGELKDFFHETQLFQRQFFQYINKHERDAIRDWVSTVKYGEQHQMIEDRRNKQLGDWLIQHDAFLNWMQSTSSEVLLLEGSPGAGKTFLVSNLVTYFKSRNASEGVGFAYFFCNRDEFDRRTSVPIIQSLVRQLATTDSIDGSIRKSLQNAWEKSKTDKTVLGRSDCQSQLLESFTAYSTTFIILDALDEVDREELRIILADIRKAMSNTKNKVKIFISSRPEIGISHGLCPTMTIEARNNSEDIKNYVEGEINEFIDEYHVPAVERKKDEIVQVILEKCDDMFLWANLQIKRILACYSDAAIDHVLQTLPKGLDSAYDRIYDDIQNLAPPDQELAKRALKWVYASPKLLSTEEILSGIRVEAGSLKSVPAIEERDLLSMCKNLLIIDYAGWRFFHLSAREYLDSKIGFGGNPQKEAHSFCAEICFRSLLLSFDPDNANFAQAHPSEFWNPDRFKSPFHPANPFSRHCQIYWPFYASTQDAESAAVSFLEQFLGSPREASSSYLQWHNYAFQSIPNTLYWDWVPLLSDYETEITQGSVVESEIVKTPIFTVAFFGLYKPLRRCQALVAVAAKGDIPMGKYLIQQGADVNLTPERKGVGKFYSSPVDPPARSGNIDLVKYLVENENAIVKDALFWAADLNSMERGVEIVKYLIESGKADPNLPPHRHKYGSALLAAVASHRQDIVRYYLDHTNVDVNAVLETGSYESAFSAMVQHGSLEDLKYFVKKGNVDLNIIDDGRSLALVAGLRKFEIVKYFVEEAGANVDLQLKVGRYGSALTAAVVSGESEIVEYLLHHCQVNLPLLCGDEGSALAAAFMLRVFHHTLNVDIVQFLIDAGADINTRHEVGKYGSPFVTAAFFVTDLRIIQYLIHKCKAEVHALYIFGNYGSALSAAAHAGNLPVIKYLVGSGVDVDIKLEGGFYGSALIAAAVKGNFRQVKYLVDEVKANVNLQLQTGSFGSALAAAIIAPFDFSIDSDSVWFSSSLLATCLGLQYGKDDDTLVTFSSVLAPPEVLETSFNIVKYLISARADVNLELEVGVYGNALVAASTIGNLNQVKYLVEIGKADVNFQLKTGIFGSALAAVIIADFQIRELNPDDISYASEILLEFYRQSYTIDKSRDVSDDSLFDIMVYLVESGANPDLQLNVGPYGSVLAAAAALGSLWHVGFLVEKAKATVNLQLETGNYGNAYEAAIAHGHHDIAEYLTQVDRDSEPVSSYASLE</sequence>
<name>A0A9W9GCA7_9EURO</name>
<gene>
    <name evidence="5" type="ORF">N7456_000320</name>
</gene>
<organism evidence="5 6">
    <name type="scientific">Penicillium angulare</name>
    <dbReference type="NCBI Taxonomy" id="116970"/>
    <lineage>
        <taxon>Eukaryota</taxon>
        <taxon>Fungi</taxon>
        <taxon>Dikarya</taxon>
        <taxon>Ascomycota</taxon>
        <taxon>Pezizomycotina</taxon>
        <taxon>Eurotiomycetes</taxon>
        <taxon>Eurotiomycetidae</taxon>
        <taxon>Eurotiales</taxon>
        <taxon>Aspergillaceae</taxon>
        <taxon>Penicillium</taxon>
    </lineage>
</organism>
<comment type="caution">
    <text evidence="5">The sequence shown here is derived from an EMBL/GenBank/DDBJ whole genome shotgun (WGS) entry which is preliminary data.</text>
</comment>
<evidence type="ECO:0000259" key="4">
    <source>
        <dbReference type="PROSITE" id="PS50837"/>
    </source>
</evidence>
<dbReference type="SUPFAM" id="SSF52540">
    <property type="entry name" value="P-loop containing nucleoside triphosphate hydrolases"/>
    <property type="match status" value="1"/>
</dbReference>
<accession>A0A9W9GCA7</accession>
<dbReference type="InterPro" id="IPR027417">
    <property type="entry name" value="P-loop_NTPase"/>
</dbReference>
<feature type="compositionally biased region" description="Basic residues" evidence="3">
    <location>
        <begin position="10"/>
        <end position="31"/>
    </location>
</feature>
<dbReference type="InterPro" id="IPR036770">
    <property type="entry name" value="Ankyrin_rpt-contain_sf"/>
</dbReference>
<keyword evidence="6" id="KW-1185">Reference proteome</keyword>
<evidence type="ECO:0000256" key="2">
    <source>
        <dbReference type="PROSITE-ProRule" id="PRU00023"/>
    </source>
</evidence>
<evidence type="ECO:0000313" key="5">
    <source>
        <dbReference type="EMBL" id="KAJ5115972.1"/>
    </source>
</evidence>
<dbReference type="Pfam" id="PF12796">
    <property type="entry name" value="Ank_2"/>
    <property type="match status" value="3"/>
</dbReference>
<reference evidence="5" key="2">
    <citation type="journal article" date="2023" name="IMA Fungus">
        <title>Comparative genomic study of the Penicillium genus elucidates a diverse pangenome and 15 lateral gene transfer events.</title>
        <authorList>
            <person name="Petersen C."/>
            <person name="Sorensen T."/>
            <person name="Nielsen M.R."/>
            <person name="Sondergaard T.E."/>
            <person name="Sorensen J.L."/>
            <person name="Fitzpatrick D.A."/>
            <person name="Frisvad J.C."/>
            <person name="Nielsen K.L."/>
        </authorList>
    </citation>
    <scope>NUCLEOTIDE SEQUENCE</scope>
    <source>
        <strain evidence="5">IBT 30069</strain>
    </source>
</reference>
<dbReference type="InterPro" id="IPR002110">
    <property type="entry name" value="Ankyrin_rpt"/>
</dbReference>
<dbReference type="PANTHER" id="PTHR10039">
    <property type="entry name" value="AMELOGENIN"/>
    <property type="match status" value="1"/>
</dbReference>
<dbReference type="Gene3D" id="1.25.40.20">
    <property type="entry name" value="Ankyrin repeat-containing domain"/>
    <property type="match status" value="3"/>
</dbReference>
<dbReference type="EMBL" id="JAPQKH010000001">
    <property type="protein sequence ID" value="KAJ5115972.1"/>
    <property type="molecule type" value="Genomic_DNA"/>
</dbReference>
<reference evidence="5" key="1">
    <citation type="submission" date="2022-11" db="EMBL/GenBank/DDBJ databases">
        <authorList>
            <person name="Petersen C."/>
        </authorList>
    </citation>
    <scope>NUCLEOTIDE SEQUENCE</scope>
    <source>
        <strain evidence="5">IBT 30069</strain>
    </source>
</reference>
<dbReference type="InterPro" id="IPR007111">
    <property type="entry name" value="NACHT_NTPase"/>
</dbReference>
<keyword evidence="2" id="KW-0040">ANK repeat</keyword>
<dbReference type="Pfam" id="PF24883">
    <property type="entry name" value="NPHP3_N"/>
    <property type="match status" value="1"/>
</dbReference>
<keyword evidence="1" id="KW-0677">Repeat</keyword>
<dbReference type="PROSITE" id="PS50837">
    <property type="entry name" value="NACHT"/>
    <property type="match status" value="1"/>
</dbReference>
<dbReference type="Proteomes" id="UP001149165">
    <property type="component" value="Unassembled WGS sequence"/>
</dbReference>
<feature type="domain" description="NACHT" evidence="4">
    <location>
        <begin position="366"/>
        <end position="514"/>
    </location>
</feature>
<proteinExistence type="predicted"/>
<feature type="repeat" description="ANK" evidence="2">
    <location>
        <begin position="1175"/>
        <end position="1207"/>
    </location>
</feature>
<dbReference type="PANTHER" id="PTHR10039:SF16">
    <property type="entry name" value="GPI INOSITOL-DEACYLASE"/>
    <property type="match status" value="1"/>
</dbReference>